<protein>
    <submittedName>
        <fullName evidence="3">Polysaccharide deacetylase</fullName>
    </submittedName>
</protein>
<dbReference type="PANTHER" id="PTHR34216:SF7">
    <property type="entry name" value="POLY-BETA-1,6-N-ACETYL-D-GLUCOSAMINE N-DEACETYLASE"/>
    <property type="match status" value="1"/>
</dbReference>
<dbReference type="GO" id="GO:0005975">
    <property type="term" value="P:carbohydrate metabolic process"/>
    <property type="evidence" value="ECO:0007669"/>
    <property type="project" value="InterPro"/>
</dbReference>
<name>A0A1M6E8A1_9FIRM</name>
<keyword evidence="4" id="KW-1185">Reference proteome</keyword>
<dbReference type="Gene3D" id="3.20.20.370">
    <property type="entry name" value="Glycoside hydrolase/deacetylase"/>
    <property type="match status" value="1"/>
</dbReference>
<dbReference type="Proteomes" id="UP000184052">
    <property type="component" value="Unassembled WGS sequence"/>
</dbReference>
<organism evidence="3 4">
    <name type="scientific">Dethiosulfatibacter aminovorans DSM 17477</name>
    <dbReference type="NCBI Taxonomy" id="1121476"/>
    <lineage>
        <taxon>Bacteria</taxon>
        <taxon>Bacillati</taxon>
        <taxon>Bacillota</taxon>
        <taxon>Tissierellia</taxon>
        <taxon>Dethiosulfatibacter</taxon>
    </lineage>
</organism>
<dbReference type="PANTHER" id="PTHR34216">
    <property type="match status" value="1"/>
</dbReference>
<dbReference type="GO" id="GO:0016810">
    <property type="term" value="F:hydrolase activity, acting on carbon-nitrogen (but not peptide) bonds"/>
    <property type="evidence" value="ECO:0007669"/>
    <property type="project" value="InterPro"/>
</dbReference>
<accession>A0A1M6E8A1</accession>
<evidence type="ECO:0000256" key="1">
    <source>
        <dbReference type="ARBA" id="ARBA00022729"/>
    </source>
</evidence>
<keyword evidence="1" id="KW-0732">Signal</keyword>
<dbReference type="EMBL" id="FQZL01000007">
    <property type="protein sequence ID" value="SHI81754.1"/>
    <property type="molecule type" value="Genomic_DNA"/>
</dbReference>
<feature type="domain" description="NodB homology" evidence="2">
    <location>
        <begin position="49"/>
        <end position="144"/>
    </location>
</feature>
<reference evidence="3 4" key="1">
    <citation type="submission" date="2016-11" db="EMBL/GenBank/DDBJ databases">
        <authorList>
            <person name="Jaros S."/>
            <person name="Januszkiewicz K."/>
            <person name="Wedrychowicz H."/>
        </authorList>
    </citation>
    <scope>NUCLEOTIDE SEQUENCE [LARGE SCALE GENOMIC DNA]</scope>
    <source>
        <strain evidence="3 4">DSM 17477</strain>
    </source>
</reference>
<dbReference type="Pfam" id="PF01522">
    <property type="entry name" value="Polysacc_deac_1"/>
    <property type="match status" value="1"/>
</dbReference>
<gene>
    <name evidence="3" type="ORF">SAMN02745751_01107</name>
</gene>
<dbReference type="InterPro" id="IPR002509">
    <property type="entry name" value="NODB_dom"/>
</dbReference>
<sequence length="385" mass="45331">MTHNKKRTWSFLSANIKVFENTLKYLKKNGYKSISLQELYDLRTKKISDDSKLFIITFDDGFLDNYTIAYPMLKKYGFKATVFVNPEFVDQRPVVREQIYDRIVNGEDVETDASWGYMSWNELKEIDDSGIFDVQCHGMTHTWYVVEPVIVDIHHSGDGYHWLWWNEFVDRKPLWLSDYCDTDIEIGTPVFKYGDSISAKRFFVNDDIVEFVKKECKGITFLDNKKKRLQYVNDLNREIDSKYRGNLGRYETDDEYSDRLYNEIHLSKEVIEKKLNKEVRFLAWTTGGTPAVQLAQNIAKDAGYYSATDCSKAYNDLNDDPFYVYRIGGFSGHDLFGKQSLLFEKAFIRMQLHRGSGEDFLFNRLLEGARRIYRRKDKKMGENNR</sequence>
<dbReference type="CDD" id="cd10969">
    <property type="entry name" value="CE4_Ecf1_like_5s"/>
    <property type="match status" value="1"/>
</dbReference>
<dbReference type="InterPro" id="IPR011330">
    <property type="entry name" value="Glyco_hydro/deAcase_b/a-brl"/>
</dbReference>
<evidence type="ECO:0000313" key="3">
    <source>
        <dbReference type="EMBL" id="SHI81754.1"/>
    </source>
</evidence>
<evidence type="ECO:0000259" key="2">
    <source>
        <dbReference type="Pfam" id="PF01522"/>
    </source>
</evidence>
<dbReference type="SUPFAM" id="SSF88713">
    <property type="entry name" value="Glycoside hydrolase/deacetylase"/>
    <property type="match status" value="1"/>
</dbReference>
<dbReference type="AlphaFoldDB" id="A0A1M6E8A1"/>
<dbReference type="STRING" id="1121476.SAMN02745751_01107"/>
<dbReference type="InterPro" id="IPR051398">
    <property type="entry name" value="Polysacch_Deacetylase"/>
</dbReference>
<evidence type="ECO:0000313" key="4">
    <source>
        <dbReference type="Proteomes" id="UP000184052"/>
    </source>
</evidence>
<proteinExistence type="predicted"/>